<feature type="region of interest" description="Disordered" evidence="1">
    <location>
        <begin position="23"/>
        <end position="58"/>
    </location>
</feature>
<feature type="compositionally biased region" description="Basic and acidic residues" evidence="1">
    <location>
        <begin position="41"/>
        <end position="58"/>
    </location>
</feature>
<dbReference type="Proteomes" id="UP000601435">
    <property type="component" value="Unassembled WGS sequence"/>
</dbReference>
<feature type="compositionally biased region" description="Low complexity" evidence="1">
    <location>
        <begin position="326"/>
        <end position="339"/>
    </location>
</feature>
<evidence type="ECO:0000256" key="1">
    <source>
        <dbReference type="SAM" id="MobiDB-lite"/>
    </source>
</evidence>
<feature type="region of interest" description="Disordered" evidence="1">
    <location>
        <begin position="326"/>
        <end position="359"/>
    </location>
</feature>
<dbReference type="EMBL" id="CAJNJA010037652">
    <property type="protein sequence ID" value="CAE7736322.1"/>
    <property type="molecule type" value="Genomic_DNA"/>
</dbReference>
<feature type="non-terminal residue" evidence="2">
    <location>
        <position position="453"/>
    </location>
</feature>
<comment type="caution">
    <text evidence="2">The sequence shown here is derived from an EMBL/GenBank/DDBJ whole genome shotgun (WGS) entry which is preliminary data.</text>
</comment>
<feature type="compositionally biased region" description="Low complexity" evidence="1">
    <location>
        <begin position="25"/>
        <end position="39"/>
    </location>
</feature>
<dbReference type="OrthoDB" id="10421719at2759"/>
<organism evidence="2 3">
    <name type="scientific">Symbiodinium necroappetens</name>
    <dbReference type="NCBI Taxonomy" id="1628268"/>
    <lineage>
        <taxon>Eukaryota</taxon>
        <taxon>Sar</taxon>
        <taxon>Alveolata</taxon>
        <taxon>Dinophyceae</taxon>
        <taxon>Suessiales</taxon>
        <taxon>Symbiodiniaceae</taxon>
        <taxon>Symbiodinium</taxon>
    </lineage>
</organism>
<dbReference type="AlphaFoldDB" id="A0A812XHJ0"/>
<keyword evidence="3" id="KW-1185">Reference proteome</keyword>
<reference evidence="2" key="1">
    <citation type="submission" date="2021-02" db="EMBL/GenBank/DDBJ databases">
        <authorList>
            <person name="Dougan E. K."/>
            <person name="Rhodes N."/>
            <person name="Thang M."/>
            <person name="Chan C."/>
        </authorList>
    </citation>
    <scope>NUCLEOTIDE SEQUENCE</scope>
</reference>
<sequence length="453" mass="49528">DPHGGLYVPSGNDDDLCSHMVNELSSKAAPAQPSSSMQMEGGDRRFTDGQHKGQTYEEVSRKVEFVKWALLQPSIPEGTYNPRPRGKGSKKVPPNPPKDRPAATVAMSQERGEHAYTVDPVPQSFHRERKAVSEKLVEATEQDRVSQAIALEERIHPAALHEWLREAITAVLTGARPAPSGDLSRPPWLPEAARHEAILLESFRADGKLHDPFPGDSSDDGAPGSYNVEELDDALERQAAEDAQKELDEAFERARQQIAADDPLLSSTLPRPLRISLVFVMWPAENSSAWSIRPAIQSTTIDTDRQSKTAMGQTVLKLTPGSVDLSATTSSSSAAPETSVHNNDLRELNDPHDGRSVHALGGTQESWMGSWLETRSGRTLLSLCFADIEKAVDGYKLTIILPFCTSNRYRSVAIGTLISAGLYVLGMDHFLGHLHANENCSTMKCGGKRAKCR</sequence>
<feature type="compositionally biased region" description="Basic and acidic residues" evidence="1">
    <location>
        <begin position="343"/>
        <end position="356"/>
    </location>
</feature>
<evidence type="ECO:0000313" key="2">
    <source>
        <dbReference type="EMBL" id="CAE7736322.1"/>
    </source>
</evidence>
<feature type="region of interest" description="Disordered" evidence="1">
    <location>
        <begin position="74"/>
        <end position="103"/>
    </location>
</feature>
<protein>
    <submittedName>
        <fullName evidence="2">Uncharacterized protein</fullName>
    </submittedName>
</protein>
<gene>
    <name evidence="2" type="ORF">SNEC2469_LOCUS21276</name>
</gene>
<proteinExistence type="predicted"/>
<name>A0A812XHJ0_9DINO</name>
<accession>A0A812XHJ0</accession>
<feature type="non-terminal residue" evidence="2">
    <location>
        <position position="1"/>
    </location>
</feature>
<evidence type="ECO:0000313" key="3">
    <source>
        <dbReference type="Proteomes" id="UP000601435"/>
    </source>
</evidence>